<keyword evidence="2" id="KW-0732">Signal</keyword>
<dbReference type="EMBL" id="JBIACK010000013">
    <property type="protein sequence ID" value="MFE8703052.1"/>
    <property type="molecule type" value="Genomic_DNA"/>
</dbReference>
<feature type="signal peptide" evidence="2">
    <location>
        <begin position="1"/>
        <end position="18"/>
    </location>
</feature>
<feature type="region of interest" description="Disordered" evidence="1">
    <location>
        <begin position="23"/>
        <end position="62"/>
    </location>
</feature>
<gene>
    <name evidence="3" type="ORF">ACFYKX_20950</name>
</gene>
<accession>A0ABW6KK03</accession>
<dbReference type="PANTHER" id="PTHR30032:SF4">
    <property type="entry name" value="AMIDASE ENHANCER"/>
    <property type="match status" value="1"/>
</dbReference>
<feature type="compositionally biased region" description="Basic and acidic residues" evidence="1">
    <location>
        <begin position="27"/>
        <end position="39"/>
    </location>
</feature>
<dbReference type="InterPro" id="IPR051922">
    <property type="entry name" value="Bact_Sporulation_Assoc"/>
</dbReference>
<comment type="caution">
    <text evidence="3">The sequence shown here is derived from an EMBL/GenBank/DDBJ whole genome shotgun (WGS) entry which is preliminary data.</text>
</comment>
<evidence type="ECO:0000256" key="1">
    <source>
        <dbReference type="SAM" id="MobiDB-lite"/>
    </source>
</evidence>
<sequence length="407" mass="44316">MKKFLALIFSVLLVLALAACTSNDNNGESKDSDESHNMEDMDNESTEENQNSNNHSLQITSTKNVTRIEADELENAAVKVSQMIWPATQEENRPGTVILAPADNWQIALASTDLIHHPNNGPVLFYTSDGLSEETLNEIKRLSPKGNKQGTQVMLMGDGEDLTTNLKEFSVEQIGESDAAEFAATVDSKYAEAAGELPQGVIIVSSEEEAKLFSLVASNWIAHAPEPVLYVTKNEIPQATIEALALRESKANIYVFGPEKVISTEVIDGLKQYGEVIRLLGDTPSQLSIEFAKFKDLNTGFGWGFTEPGHGFSLISTNNSEFAIAGAPFAHLGKHAPLIWLENGELSSETHEFLGALQPKFEDDPTVGPYNHAYILGSIEEVTMKTQGMIDQMLEISPKDASGGHAH</sequence>
<evidence type="ECO:0000256" key="2">
    <source>
        <dbReference type="SAM" id="SignalP"/>
    </source>
</evidence>
<dbReference type="PROSITE" id="PS51257">
    <property type="entry name" value="PROKAR_LIPOPROTEIN"/>
    <property type="match status" value="1"/>
</dbReference>
<keyword evidence="4" id="KW-1185">Reference proteome</keyword>
<evidence type="ECO:0000313" key="4">
    <source>
        <dbReference type="Proteomes" id="UP001601059"/>
    </source>
</evidence>
<feature type="chain" id="PRO_5045733926" evidence="2">
    <location>
        <begin position="19"/>
        <end position="407"/>
    </location>
</feature>
<protein>
    <submittedName>
        <fullName evidence="3">Cell wall-binding repeat-containing protein</fullName>
    </submittedName>
</protein>
<proteinExistence type="predicted"/>
<dbReference type="Proteomes" id="UP001601059">
    <property type="component" value="Unassembled WGS sequence"/>
</dbReference>
<reference evidence="3 4" key="1">
    <citation type="submission" date="2024-08" db="EMBL/GenBank/DDBJ databases">
        <title>Two novel Cytobacillus novel species.</title>
        <authorList>
            <person name="Liu G."/>
        </authorList>
    </citation>
    <scope>NUCLEOTIDE SEQUENCE [LARGE SCALE GENOMIC DNA]</scope>
    <source>
        <strain evidence="3 4">FJAT-54145</strain>
    </source>
</reference>
<name>A0ABW6KK03_9BACI</name>
<evidence type="ECO:0000313" key="3">
    <source>
        <dbReference type="EMBL" id="MFE8703052.1"/>
    </source>
</evidence>
<organism evidence="3 4">
    <name type="scientific">Cytobacillus spartinae</name>
    <dbReference type="NCBI Taxonomy" id="3299023"/>
    <lineage>
        <taxon>Bacteria</taxon>
        <taxon>Bacillati</taxon>
        <taxon>Bacillota</taxon>
        <taxon>Bacilli</taxon>
        <taxon>Bacillales</taxon>
        <taxon>Bacillaceae</taxon>
        <taxon>Cytobacillus</taxon>
    </lineage>
</organism>
<dbReference type="PANTHER" id="PTHR30032">
    <property type="entry name" value="N-ACETYLMURAMOYL-L-ALANINE AMIDASE-RELATED"/>
    <property type="match status" value="1"/>
</dbReference>
<dbReference type="RefSeq" id="WP_389363263.1">
    <property type="nucleotide sequence ID" value="NZ_JBIACK010000013.1"/>
</dbReference>